<dbReference type="eggNOG" id="COG5464">
    <property type="taxonomic scope" value="Bacteria"/>
</dbReference>
<dbReference type="PATRIC" id="fig|536227.13.peg.804"/>
<evidence type="ECO:0008006" key="5">
    <source>
        <dbReference type="Google" id="ProtNLM"/>
    </source>
</evidence>
<dbReference type="InterPro" id="IPR025587">
    <property type="entry name" value="DUF4351"/>
</dbReference>
<protein>
    <recommendedName>
        <fullName evidence="5">Transposase (putative) YhgA-like domain-containing protein</fullName>
    </recommendedName>
</protein>
<feature type="domain" description="Transposase (putative) YhgA-like" evidence="1">
    <location>
        <begin position="11"/>
        <end position="216"/>
    </location>
</feature>
<dbReference type="InterPro" id="IPR006842">
    <property type="entry name" value="Transposase_31"/>
</dbReference>
<dbReference type="GO" id="GO:1990238">
    <property type="term" value="F:double-stranded DNA endonuclease activity"/>
    <property type="evidence" value="ECO:0007669"/>
    <property type="project" value="TreeGrafter"/>
</dbReference>
<evidence type="ECO:0000259" key="1">
    <source>
        <dbReference type="Pfam" id="PF04754"/>
    </source>
</evidence>
<dbReference type="EMBL" id="ACVI01000083">
    <property type="protein sequence ID" value="EET85594.1"/>
    <property type="molecule type" value="Genomic_DNA"/>
</dbReference>
<proteinExistence type="predicted"/>
<dbReference type="Pfam" id="PF04754">
    <property type="entry name" value="Transposase_31"/>
    <property type="match status" value="1"/>
</dbReference>
<dbReference type="RefSeq" id="WP_007062815.1">
    <property type="nucleotide sequence ID" value="NZ_ACVI01000083.1"/>
</dbReference>
<dbReference type="GO" id="GO:0006310">
    <property type="term" value="P:DNA recombination"/>
    <property type="evidence" value="ECO:0007669"/>
    <property type="project" value="TreeGrafter"/>
</dbReference>
<evidence type="ECO:0000313" key="3">
    <source>
        <dbReference type="EMBL" id="EET85594.1"/>
    </source>
</evidence>
<evidence type="ECO:0000313" key="4">
    <source>
        <dbReference type="Proteomes" id="UP000004198"/>
    </source>
</evidence>
<comment type="caution">
    <text evidence="3">The sequence shown here is derived from an EMBL/GenBank/DDBJ whole genome shotgun (WGS) entry which is preliminary data.</text>
</comment>
<dbReference type="Pfam" id="PF14261">
    <property type="entry name" value="DUF4351"/>
    <property type="match status" value="1"/>
</dbReference>
<sequence>MRIKKEMHHIHDKSYKDLFSNKELLVDMIQNFVKSSWIKEIKKDNIELVNKSYILSDYEELESDIVYKATIDGREVIFYILLEFQSYVDYSMPIRLFLYMSEIWREVLKNTKQAEVKSKEFRLPAIVPLVLYNGEYKWTVEKKFKNIINKSELFGNNIIDFEYILIDINKYEKEELMELKNLVSAVFLLDQKVDIEEFISRVKDIAIDFNNLTEEQKMMLRHWLRVTLSDELKGNLGEKIEDILIAKKEEVNRMTSNISKTIKETFAKTREEGMEKGIEEGIEKGIEKARQKDVEIVLKLLTKKFGALDDVLKKKIEKLDSDKLSSIIENILDIESLQEVIKSI</sequence>
<accession>C6PYR3</accession>
<dbReference type="STRING" id="536227.Ccar_03795"/>
<feature type="domain" description="DUF4351" evidence="2">
    <location>
        <begin position="289"/>
        <end position="339"/>
    </location>
</feature>
<reference evidence="3 4" key="1">
    <citation type="submission" date="2009-06" db="EMBL/GenBank/DDBJ databases">
        <title>The draft genome of Clostridium carboxidivorans P7.</title>
        <authorList>
            <consortium name="US DOE Joint Genome Institute (JGI-PGF)"/>
            <person name="Lucas S."/>
            <person name="Copeland A."/>
            <person name="Lapidus A."/>
            <person name="Glavina del Rio T."/>
            <person name="Tice H."/>
            <person name="Bruce D."/>
            <person name="Goodwin L."/>
            <person name="Pitluck S."/>
            <person name="Larimer F."/>
            <person name="Land M.L."/>
            <person name="Hauser L."/>
            <person name="Hemme C.L."/>
        </authorList>
    </citation>
    <scope>NUCLEOTIDE SEQUENCE [LARGE SCALE GENOMIC DNA]</scope>
    <source>
        <strain evidence="3 4">P7</strain>
    </source>
</reference>
<dbReference type="OrthoDB" id="1980949at2"/>
<dbReference type="Proteomes" id="UP000004198">
    <property type="component" value="Unassembled WGS sequence"/>
</dbReference>
<evidence type="ECO:0000259" key="2">
    <source>
        <dbReference type="Pfam" id="PF14261"/>
    </source>
</evidence>
<dbReference type="InterPro" id="IPR051699">
    <property type="entry name" value="Rpn/YhgA-like_nuclease"/>
</dbReference>
<name>C6PYR3_9CLOT</name>
<dbReference type="KEGG" id="cck:Ccar_03795"/>
<keyword evidence="4" id="KW-1185">Reference proteome</keyword>
<dbReference type="PANTHER" id="PTHR34611:SF2">
    <property type="entry name" value="INACTIVE RECOMBINATION-PROMOTING NUCLEASE-LIKE PROTEIN RPNE-RELATED"/>
    <property type="match status" value="1"/>
</dbReference>
<gene>
    <name evidence="3" type="ORF">CcarbDRAFT_3930</name>
</gene>
<dbReference type="AlphaFoldDB" id="C6PYR3"/>
<organism evidence="3 4">
    <name type="scientific">Clostridium carboxidivorans P7</name>
    <dbReference type="NCBI Taxonomy" id="536227"/>
    <lineage>
        <taxon>Bacteria</taxon>
        <taxon>Bacillati</taxon>
        <taxon>Bacillota</taxon>
        <taxon>Clostridia</taxon>
        <taxon>Eubacteriales</taxon>
        <taxon>Clostridiaceae</taxon>
        <taxon>Clostridium</taxon>
    </lineage>
</organism>
<dbReference type="PANTHER" id="PTHR34611">
    <property type="match status" value="1"/>
</dbReference>